<evidence type="ECO:0000259" key="1">
    <source>
        <dbReference type="PROSITE" id="PS50234"/>
    </source>
</evidence>
<dbReference type="EMBL" id="SWJZ01000053">
    <property type="protein sequence ID" value="TKD17783.1"/>
    <property type="molecule type" value="Genomic_DNA"/>
</dbReference>
<dbReference type="CDD" id="cd00198">
    <property type="entry name" value="vWFA"/>
    <property type="match status" value="1"/>
</dbReference>
<dbReference type="OrthoDB" id="9801841at2"/>
<protein>
    <submittedName>
        <fullName evidence="2">VWA domain-containing protein</fullName>
    </submittedName>
</protein>
<accession>A0A4U1JPK3</accession>
<dbReference type="RefSeq" id="WP_136907200.1">
    <property type="nucleotide sequence ID" value="NZ_SWJZ01000053.1"/>
</dbReference>
<reference evidence="2 3" key="1">
    <citation type="submission" date="2019-04" db="EMBL/GenBank/DDBJ databases">
        <title>Draft Whole-Genome sequence of the purple photosynthetic bacterium Rhodobacter capsulatus SP108 with an indigenous class A beta-lactamase.</title>
        <authorList>
            <person name="Robertson S."/>
            <person name="Meyer T.E."/>
            <person name="Kyndt J.A."/>
        </authorList>
    </citation>
    <scope>NUCLEOTIDE SEQUENCE [LARGE SCALE GENOMIC DNA]</scope>
    <source>
        <strain evidence="2 3">SP108</strain>
    </source>
</reference>
<dbReference type="SUPFAM" id="SSF53300">
    <property type="entry name" value="vWA-like"/>
    <property type="match status" value="1"/>
</dbReference>
<feature type="domain" description="VWFA" evidence="1">
    <location>
        <begin position="217"/>
        <end position="436"/>
    </location>
</feature>
<name>A0A4U1JPK3_RHOCA</name>
<proteinExistence type="predicted"/>
<dbReference type="Gene3D" id="3.40.50.410">
    <property type="entry name" value="von Willebrand factor, type A domain"/>
    <property type="match status" value="1"/>
</dbReference>
<sequence length="637" mass="68930">MIFAARTALVALGLALGLAGAELQARPLLMEGKQATFQRVLTRPATQVFAAPDGAVLQTEAAFHPFYVYERRGDWLRIGTSASAGPTGWVKAGSVVDWKQNITAAFTNAAGRSRQVMLEDRATLEALMQDEDVRARLADLVAQSDSGHVDPAQKVVSVEPAEFLNIREKLYLMPILSFEEILHPLTYEPDLLLELASIPQRAQSQPAAAPPSPFDAGVVFVIDTTRSMRPYIDRTRAAVARIVQSLRATDLGARVQFGVIGFRDNPASDPAGIGYRTRTLAPLARRADQAEVLAALDAAAEVATVSTPGFNEDSMAGVEDAVSTIDWTGGGADPFEGRYVILITDAGPDAQDDPDARSQIGPAELRADAEAHGIAVLTLHLRTPAGGEAQHGYAEAAYRQLSGFGGRDFYYPIENGDEAVFAATVERMVVALTDTIRTAMGRQPALPPEAGGDARIAELGLAMQLAWLGGQPGVAPPDMLRGWMSEKAVEDPRRLAVEPRLLVSKNEMATMAELLTEIGTAGERNRSAEETDAFFDQIQSVIARMAQNPDRLIDAEAGSLGGALEFLEDLPYRSQLLSIDRTIWAQSAVQRREILDGLHRKIVQYRKWLLDPTVWTPLEPGAPDGEYVFAMPFDVLP</sequence>
<evidence type="ECO:0000313" key="3">
    <source>
        <dbReference type="Proteomes" id="UP000310597"/>
    </source>
</evidence>
<comment type="caution">
    <text evidence="2">The sequence shown here is derived from an EMBL/GenBank/DDBJ whole genome shotgun (WGS) entry which is preliminary data.</text>
</comment>
<evidence type="ECO:0000313" key="2">
    <source>
        <dbReference type="EMBL" id="TKD17783.1"/>
    </source>
</evidence>
<dbReference type="Proteomes" id="UP000310597">
    <property type="component" value="Unassembled WGS sequence"/>
</dbReference>
<dbReference type="SMART" id="SM00327">
    <property type="entry name" value="VWA"/>
    <property type="match status" value="1"/>
</dbReference>
<dbReference type="PROSITE" id="PS50234">
    <property type="entry name" value="VWFA"/>
    <property type="match status" value="1"/>
</dbReference>
<gene>
    <name evidence="2" type="ORF">FBT96_12685</name>
</gene>
<dbReference type="InterPro" id="IPR002035">
    <property type="entry name" value="VWF_A"/>
</dbReference>
<dbReference type="AlphaFoldDB" id="A0A4U1JPK3"/>
<dbReference type="InterPro" id="IPR036465">
    <property type="entry name" value="vWFA_dom_sf"/>
</dbReference>
<organism evidence="2 3">
    <name type="scientific">Rhodobacter capsulatus</name>
    <name type="common">Rhodopseudomonas capsulata</name>
    <dbReference type="NCBI Taxonomy" id="1061"/>
    <lineage>
        <taxon>Bacteria</taxon>
        <taxon>Pseudomonadati</taxon>
        <taxon>Pseudomonadota</taxon>
        <taxon>Alphaproteobacteria</taxon>
        <taxon>Rhodobacterales</taxon>
        <taxon>Rhodobacter group</taxon>
        <taxon>Rhodobacter</taxon>
    </lineage>
</organism>